<accession>A0A0P0ACI7</accession>
<organism evidence="2 3">
    <name type="scientific">Celeribacter marinus</name>
    <dbReference type="NCBI Taxonomy" id="1397108"/>
    <lineage>
        <taxon>Bacteria</taxon>
        <taxon>Pseudomonadati</taxon>
        <taxon>Pseudomonadota</taxon>
        <taxon>Alphaproteobacteria</taxon>
        <taxon>Rhodobacterales</taxon>
        <taxon>Roseobacteraceae</taxon>
        <taxon>Celeribacter</taxon>
    </lineage>
</organism>
<dbReference type="STRING" id="1397108.IMCC12053_2160"/>
<protein>
    <submittedName>
        <fullName evidence="2">Uncharacterized protein</fullName>
    </submittedName>
</protein>
<sequence length="48" mass="5102">MCHGKISLTDHFSAQTGGGNGRGGKPRSQPCTALPNLVIKKWRPGRNA</sequence>
<evidence type="ECO:0000313" key="3">
    <source>
        <dbReference type="Proteomes" id="UP000064920"/>
    </source>
</evidence>
<dbReference type="EMBL" id="CP012023">
    <property type="protein sequence ID" value="ALI56107.1"/>
    <property type="molecule type" value="Genomic_DNA"/>
</dbReference>
<dbReference type="AlphaFoldDB" id="A0A0P0ACI7"/>
<dbReference type="KEGG" id="cmar:IMCC12053_2160"/>
<proteinExistence type="predicted"/>
<keyword evidence="3" id="KW-1185">Reference proteome</keyword>
<dbReference type="Proteomes" id="UP000064920">
    <property type="component" value="Chromosome"/>
</dbReference>
<name>A0A0P0ACI7_9RHOB</name>
<gene>
    <name evidence="2" type="ORF">IMCC12053_2160</name>
</gene>
<feature type="region of interest" description="Disordered" evidence="1">
    <location>
        <begin position="1"/>
        <end position="36"/>
    </location>
</feature>
<reference evidence="2 3" key="1">
    <citation type="submission" date="2015-05" db="EMBL/GenBank/DDBJ databases">
        <authorList>
            <person name="Wang D.B."/>
            <person name="Wang M."/>
        </authorList>
    </citation>
    <scope>NUCLEOTIDE SEQUENCE [LARGE SCALE GENOMIC DNA]</scope>
    <source>
        <strain evidence="2 3">IMCC 12053</strain>
    </source>
</reference>
<evidence type="ECO:0000256" key="1">
    <source>
        <dbReference type="SAM" id="MobiDB-lite"/>
    </source>
</evidence>
<evidence type="ECO:0000313" key="2">
    <source>
        <dbReference type="EMBL" id="ALI56107.1"/>
    </source>
</evidence>